<organism evidence="2 3">
    <name type="scientific">Rhamnusium bicolor</name>
    <dbReference type="NCBI Taxonomy" id="1586634"/>
    <lineage>
        <taxon>Eukaryota</taxon>
        <taxon>Metazoa</taxon>
        <taxon>Ecdysozoa</taxon>
        <taxon>Arthropoda</taxon>
        <taxon>Hexapoda</taxon>
        <taxon>Insecta</taxon>
        <taxon>Pterygota</taxon>
        <taxon>Neoptera</taxon>
        <taxon>Endopterygota</taxon>
        <taxon>Coleoptera</taxon>
        <taxon>Polyphaga</taxon>
        <taxon>Cucujiformia</taxon>
        <taxon>Chrysomeloidea</taxon>
        <taxon>Cerambycidae</taxon>
        <taxon>Lepturinae</taxon>
        <taxon>Rhagiini</taxon>
        <taxon>Rhamnusium</taxon>
    </lineage>
</organism>
<dbReference type="Pfam" id="PF13843">
    <property type="entry name" value="DDE_Tnp_1_7"/>
    <property type="match status" value="1"/>
</dbReference>
<evidence type="ECO:0000313" key="3">
    <source>
        <dbReference type="Proteomes" id="UP001162156"/>
    </source>
</evidence>
<dbReference type="Proteomes" id="UP001162156">
    <property type="component" value="Unassembled WGS sequence"/>
</dbReference>
<dbReference type="EMBL" id="JANEYF010000494">
    <property type="protein sequence ID" value="KAJ8969632.1"/>
    <property type="molecule type" value="Genomic_DNA"/>
</dbReference>
<dbReference type="AlphaFoldDB" id="A0AAV8ZT81"/>
<name>A0AAV8ZT81_9CUCU</name>
<dbReference type="PANTHER" id="PTHR46599">
    <property type="entry name" value="PIGGYBAC TRANSPOSABLE ELEMENT-DERIVED PROTEIN 4"/>
    <property type="match status" value="1"/>
</dbReference>
<keyword evidence="3" id="KW-1185">Reference proteome</keyword>
<reference evidence="2" key="1">
    <citation type="journal article" date="2023" name="Insect Mol. Biol.">
        <title>Genome sequencing provides insights into the evolution of gene families encoding plant cell wall-degrading enzymes in longhorned beetles.</title>
        <authorList>
            <person name="Shin N.R."/>
            <person name="Okamura Y."/>
            <person name="Kirsch R."/>
            <person name="Pauchet Y."/>
        </authorList>
    </citation>
    <scope>NUCLEOTIDE SEQUENCE</scope>
    <source>
        <strain evidence="2">RBIC_L_NR</strain>
    </source>
</reference>
<proteinExistence type="predicted"/>
<comment type="caution">
    <text evidence="2">The sequence shown here is derived from an EMBL/GenBank/DDBJ whole genome shotgun (WGS) entry which is preliminary data.</text>
</comment>
<dbReference type="PANTHER" id="PTHR46599:SF2">
    <property type="entry name" value="PIGGYBAC TRANSPOSABLE ELEMENT-DERIVED PROTEIN 4-LIKE"/>
    <property type="match status" value="1"/>
</dbReference>
<dbReference type="InterPro" id="IPR029526">
    <property type="entry name" value="PGBD"/>
</dbReference>
<gene>
    <name evidence="2" type="ORF">NQ314_001662</name>
</gene>
<accession>A0AAV8ZT81</accession>
<protein>
    <recommendedName>
        <fullName evidence="1">PiggyBac transposable element-derived protein domain-containing protein</fullName>
    </recommendedName>
</protein>
<feature type="domain" description="PiggyBac transposable element-derived protein" evidence="1">
    <location>
        <begin position="5"/>
        <end position="64"/>
    </location>
</feature>
<evidence type="ECO:0000259" key="1">
    <source>
        <dbReference type="Pfam" id="PF13843"/>
    </source>
</evidence>
<evidence type="ECO:0000313" key="2">
    <source>
        <dbReference type="EMBL" id="KAJ8969632.1"/>
    </source>
</evidence>
<sequence>MKGGRVETDLTRDLVGNHHEIYMDNYFSSVGLYKKLQDEGIYTCGTVRMMRKHIPKYYCPDKNMKRRF</sequence>